<dbReference type="GO" id="GO:0005634">
    <property type="term" value="C:nucleus"/>
    <property type="evidence" value="ECO:0007669"/>
    <property type="project" value="UniProtKB-SubCell"/>
</dbReference>
<feature type="region of interest" description="Disordered" evidence="6">
    <location>
        <begin position="87"/>
        <end position="192"/>
    </location>
</feature>
<dbReference type="SMART" id="SM00451">
    <property type="entry name" value="ZnF_U1"/>
    <property type="match status" value="3"/>
</dbReference>
<dbReference type="InterPro" id="IPR000690">
    <property type="entry name" value="Matrin/U1-C_Znf_C2H2"/>
</dbReference>
<evidence type="ECO:0000256" key="5">
    <source>
        <dbReference type="ARBA" id="ARBA00023242"/>
    </source>
</evidence>
<evidence type="ECO:0000256" key="6">
    <source>
        <dbReference type="SAM" id="MobiDB-lite"/>
    </source>
</evidence>
<feature type="compositionally biased region" description="Basic residues" evidence="6">
    <location>
        <begin position="662"/>
        <end position="680"/>
    </location>
</feature>
<dbReference type="PROSITE" id="PS50171">
    <property type="entry name" value="ZF_MATRIN"/>
    <property type="match status" value="1"/>
</dbReference>
<evidence type="ECO:0000256" key="2">
    <source>
        <dbReference type="ARBA" id="ARBA00022723"/>
    </source>
</evidence>
<comment type="caution">
    <text evidence="8">The sequence shown here is derived from an EMBL/GenBank/DDBJ whole genome shotgun (WGS) entry which is preliminary data.</text>
</comment>
<dbReference type="AlphaFoldDB" id="A0AAV4DN10"/>
<evidence type="ECO:0000256" key="4">
    <source>
        <dbReference type="ARBA" id="ARBA00022833"/>
    </source>
</evidence>
<feature type="region of interest" description="Disordered" evidence="6">
    <location>
        <begin position="614"/>
        <end position="680"/>
    </location>
</feature>
<feature type="compositionally biased region" description="Polar residues" evidence="6">
    <location>
        <begin position="550"/>
        <end position="559"/>
    </location>
</feature>
<keyword evidence="4" id="KW-0862">Zinc</keyword>
<proteinExistence type="predicted"/>
<feature type="compositionally biased region" description="Acidic residues" evidence="6">
    <location>
        <begin position="180"/>
        <end position="191"/>
    </location>
</feature>
<dbReference type="Pfam" id="PF12874">
    <property type="entry name" value="zf-met"/>
    <property type="match status" value="2"/>
</dbReference>
<feature type="region of interest" description="Disordered" evidence="6">
    <location>
        <begin position="550"/>
        <end position="578"/>
    </location>
</feature>
<feature type="compositionally biased region" description="Gly residues" evidence="6">
    <location>
        <begin position="96"/>
        <end position="108"/>
    </location>
</feature>
<organism evidence="8 9">
    <name type="scientific">Plakobranchus ocellatus</name>
    <dbReference type="NCBI Taxonomy" id="259542"/>
    <lineage>
        <taxon>Eukaryota</taxon>
        <taxon>Metazoa</taxon>
        <taxon>Spiralia</taxon>
        <taxon>Lophotrochozoa</taxon>
        <taxon>Mollusca</taxon>
        <taxon>Gastropoda</taxon>
        <taxon>Heterobranchia</taxon>
        <taxon>Euthyneura</taxon>
        <taxon>Panpulmonata</taxon>
        <taxon>Sacoglossa</taxon>
        <taxon>Placobranchoidea</taxon>
        <taxon>Plakobranchidae</taxon>
        <taxon>Plakobranchus</taxon>
    </lineage>
</organism>
<feature type="compositionally biased region" description="Acidic residues" evidence="6">
    <location>
        <begin position="476"/>
        <end position="495"/>
    </location>
</feature>
<feature type="region of interest" description="Disordered" evidence="6">
    <location>
        <begin position="426"/>
        <end position="528"/>
    </location>
</feature>
<accession>A0AAV4DN10</accession>
<feature type="compositionally biased region" description="Polar residues" evidence="6">
    <location>
        <begin position="515"/>
        <end position="528"/>
    </location>
</feature>
<dbReference type="EMBL" id="BLXT01008064">
    <property type="protein sequence ID" value="GFO45579.1"/>
    <property type="molecule type" value="Genomic_DNA"/>
</dbReference>
<dbReference type="Gene3D" id="3.30.160.60">
    <property type="entry name" value="Classic Zinc Finger"/>
    <property type="match status" value="1"/>
</dbReference>
<feature type="compositionally biased region" description="Low complexity" evidence="6">
    <location>
        <begin position="434"/>
        <end position="443"/>
    </location>
</feature>
<feature type="region of interest" description="Disordered" evidence="6">
    <location>
        <begin position="1"/>
        <end position="39"/>
    </location>
</feature>
<feature type="domain" description="Matrin-type" evidence="7">
    <location>
        <begin position="386"/>
        <end position="417"/>
    </location>
</feature>
<feature type="compositionally biased region" description="Acidic residues" evidence="6">
    <location>
        <begin position="444"/>
        <end position="465"/>
    </location>
</feature>
<evidence type="ECO:0000259" key="7">
    <source>
        <dbReference type="PROSITE" id="PS50171"/>
    </source>
</evidence>
<protein>
    <submittedName>
        <fullName evidence="8">Cdkn1a interacting Zinc finger protein 1a</fullName>
    </submittedName>
</protein>
<name>A0AAV4DN10_9GAST</name>
<dbReference type="PANTHER" id="PTHR15491:SF9">
    <property type="entry name" value="CIP1-INTERACTING ZINC FINGER PROTEIN"/>
    <property type="match status" value="1"/>
</dbReference>
<reference evidence="8 9" key="1">
    <citation type="journal article" date="2021" name="Elife">
        <title>Chloroplast acquisition without the gene transfer in kleptoplastic sea slugs, Plakobranchus ocellatus.</title>
        <authorList>
            <person name="Maeda T."/>
            <person name="Takahashi S."/>
            <person name="Yoshida T."/>
            <person name="Shimamura S."/>
            <person name="Takaki Y."/>
            <person name="Nagai Y."/>
            <person name="Toyoda A."/>
            <person name="Suzuki Y."/>
            <person name="Arimoto A."/>
            <person name="Ishii H."/>
            <person name="Satoh N."/>
            <person name="Nishiyama T."/>
            <person name="Hasebe M."/>
            <person name="Maruyama T."/>
            <person name="Minagawa J."/>
            <person name="Obokata J."/>
            <person name="Shigenobu S."/>
        </authorList>
    </citation>
    <scope>NUCLEOTIDE SEQUENCE [LARGE SCALE GENOMIC DNA]</scope>
</reference>
<dbReference type="GO" id="GO:0008270">
    <property type="term" value="F:zinc ion binding"/>
    <property type="evidence" value="ECO:0007669"/>
    <property type="project" value="UniProtKB-KW"/>
</dbReference>
<keyword evidence="3" id="KW-0863">Zinc-finger</keyword>
<dbReference type="InterPro" id="IPR003604">
    <property type="entry name" value="Matrin/U1-like-C_Znf_C2H2"/>
</dbReference>
<feature type="compositionally biased region" description="Basic and acidic residues" evidence="6">
    <location>
        <begin position="466"/>
        <end position="475"/>
    </location>
</feature>
<comment type="subcellular location">
    <subcellularLocation>
        <location evidence="1">Nucleus</location>
    </subcellularLocation>
</comment>
<evidence type="ECO:0000313" key="8">
    <source>
        <dbReference type="EMBL" id="GFO45579.1"/>
    </source>
</evidence>
<evidence type="ECO:0000256" key="1">
    <source>
        <dbReference type="ARBA" id="ARBA00004123"/>
    </source>
</evidence>
<feature type="compositionally biased region" description="Acidic residues" evidence="6">
    <location>
        <begin position="569"/>
        <end position="578"/>
    </location>
</feature>
<feature type="compositionally biased region" description="Basic and acidic residues" evidence="6">
    <location>
        <begin position="120"/>
        <end position="179"/>
    </location>
</feature>
<keyword evidence="2" id="KW-0479">Metal-binding</keyword>
<feature type="compositionally biased region" description="Polar residues" evidence="6">
    <location>
        <begin position="639"/>
        <end position="652"/>
    </location>
</feature>
<evidence type="ECO:0000313" key="9">
    <source>
        <dbReference type="Proteomes" id="UP000735302"/>
    </source>
</evidence>
<gene>
    <name evidence="8" type="ORF">PoB_007208400</name>
</gene>
<feature type="region of interest" description="Disordered" evidence="6">
    <location>
        <begin position="314"/>
        <end position="369"/>
    </location>
</feature>
<dbReference type="InterPro" id="IPR026811">
    <property type="entry name" value="CIZ1"/>
</dbReference>
<dbReference type="Proteomes" id="UP000735302">
    <property type="component" value="Unassembled WGS sequence"/>
</dbReference>
<dbReference type="InterPro" id="IPR013087">
    <property type="entry name" value="Znf_C2H2_type"/>
</dbReference>
<dbReference type="InterPro" id="IPR036236">
    <property type="entry name" value="Znf_C2H2_sf"/>
</dbReference>
<feature type="compositionally biased region" description="Basic and acidic residues" evidence="6">
    <location>
        <begin position="314"/>
        <end position="358"/>
    </location>
</feature>
<keyword evidence="9" id="KW-1185">Reference proteome</keyword>
<dbReference type="GO" id="GO:0003676">
    <property type="term" value="F:nucleic acid binding"/>
    <property type="evidence" value="ECO:0007669"/>
    <property type="project" value="InterPro"/>
</dbReference>
<sequence length="680" mass="74959">MNRNRRGFRDRDGGRRGFGGHDGLLGEGPSGGAGGGMFDPIMNNHMNQLMLAQQLLQKQAMLSGGFGAGGDLGALAGAMNNMQMMQQQQQLQHAMGGFGGGQRGGSGGMDQHRKRVGVQQDRDMDSKRRRRDSFGRSGDHDRFHGRDDNRGGDGRDRVRSSRWEPANDRQKHQAKKGNDDYDPAEPTEDEEGRNKDLYCHVCKVSVYDDASFQRHLNGTKHQARMNSVLTVHQMKSNQLQSRLKAEEHLRKIEGKTAGFDPDYFCKICNNDLTIPWERHRFSNIHKQRQLQVKRGCGWCDVHNFNNFTEVLEHRETEEHKKNAEVYGKKRDGTATRDGKTEKPRSGSATDKSKVKKKEEEEEDLTIPEFNAENPVGQNYIIPVTGFFCKLCNKFYNNEKSAKGPHCQSEGHYEKFKAATEAKIEAREKKKAEEAAAAEAAAAEDQAEGGEDEEMTEEDKEGEEADKDTAEVKEENQEYEEDYDDELPLEDSDDEGGLVKCIANSGVEDNDENKQEQNSTTLTAGDSLLNETSANGSFTYLSGEKAQAHIDQQTAASTGQVEIAAKSADDGEDTDVEDNVEGAQEKIIVNLGSETAPATVASSMKMEGVDVEMGQEDTGVKGGADDTFDDLNDISGEGSGLSQEEVQATSTPVTDDPITTKPTKGRGTARRGRGRGRAKAK</sequence>
<feature type="compositionally biased region" description="Gly residues" evidence="6">
    <location>
        <begin position="16"/>
        <end position="37"/>
    </location>
</feature>
<dbReference type="PANTHER" id="PTHR15491">
    <property type="match status" value="1"/>
</dbReference>
<dbReference type="SUPFAM" id="SSF57667">
    <property type="entry name" value="beta-beta-alpha zinc fingers"/>
    <property type="match status" value="1"/>
</dbReference>
<keyword evidence="5" id="KW-0539">Nucleus</keyword>
<evidence type="ECO:0000256" key="3">
    <source>
        <dbReference type="ARBA" id="ARBA00022771"/>
    </source>
</evidence>